<gene>
    <name evidence="1" type="ORF">ACBP88_15765</name>
</gene>
<dbReference type="Proteomes" id="UP001567350">
    <property type="component" value="Unassembled WGS sequence"/>
</dbReference>
<dbReference type="RefSeq" id="WP_370894056.1">
    <property type="nucleotide sequence ID" value="NZ_JBGJLR010000023.1"/>
</dbReference>
<evidence type="ECO:0000313" key="1">
    <source>
        <dbReference type="EMBL" id="MEZ2740883.1"/>
    </source>
</evidence>
<name>A0ABV4IGB7_9BURK</name>
<sequence>MPNESQAPASTAKEFAILQLRVTALEEFLAQMATILECERKGFTAERMNAWLDMTTAKMQMTKSATLEEVQALRRLQRIVVG</sequence>
<evidence type="ECO:0000313" key="2">
    <source>
        <dbReference type="Proteomes" id="UP001567350"/>
    </source>
</evidence>
<organism evidence="1 2">
    <name type="scientific">Comamonas jiangduensis</name>
    <dbReference type="NCBI Taxonomy" id="1194168"/>
    <lineage>
        <taxon>Bacteria</taxon>
        <taxon>Pseudomonadati</taxon>
        <taxon>Pseudomonadota</taxon>
        <taxon>Betaproteobacteria</taxon>
        <taxon>Burkholderiales</taxon>
        <taxon>Comamonadaceae</taxon>
        <taxon>Comamonas</taxon>
    </lineage>
</organism>
<accession>A0ABV4IGB7</accession>
<protein>
    <submittedName>
        <fullName evidence="1">Uncharacterized protein</fullName>
    </submittedName>
</protein>
<reference evidence="1 2" key="1">
    <citation type="submission" date="2024-08" db="EMBL/GenBank/DDBJ databases">
        <authorList>
            <person name="Feng Z."/>
            <person name="Ronholm J."/>
        </authorList>
    </citation>
    <scope>NUCLEOTIDE SEQUENCE [LARGE SCALE GENOMIC DNA]</scope>
    <source>
        <strain evidence="1 2">4-AB0-8</strain>
    </source>
</reference>
<keyword evidence="2" id="KW-1185">Reference proteome</keyword>
<proteinExistence type="predicted"/>
<dbReference type="EMBL" id="JBGJLR010000023">
    <property type="protein sequence ID" value="MEZ2740883.1"/>
    <property type="molecule type" value="Genomic_DNA"/>
</dbReference>
<comment type="caution">
    <text evidence="1">The sequence shown here is derived from an EMBL/GenBank/DDBJ whole genome shotgun (WGS) entry which is preliminary data.</text>
</comment>